<dbReference type="EMBL" id="LR586016">
    <property type="protein sequence ID" value="VIP05007.1"/>
    <property type="molecule type" value="Genomic_DNA"/>
</dbReference>
<protein>
    <submittedName>
        <fullName evidence="1">Uncharacterized protein</fullName>
    </submittedName>
</protein>
<dbReference type="Proteomes" id="UP000464378">
    <property type="component" value="Chromosome"/>
</dbReference>
<organism evidence="1">
    <name type="scientific">Tuwongella immobilis</name>
    <dbReference type="NCBI Taxonomy" id="692036"/>
    <lineage>
        <taxon>Bacteria</taxon>
        <taxon>Pseudomonadati</taxon>
        <taxon>Planctomycetota</taxon>
        <taxon>Planctomycetia</taxon>
        <taxon>Gemmatales</taxon>
        <taxon>Gemmataceae</taxon>
        <taxon>Tuwongella</taxon>
    </lineage>
</organism>
<dbReference type="EMBL" id="LR593887">
    <property type="protein sequence ID" value="VTS07372.1"/>
    <property type="molecule type" value="Genomic_DNA"/>
</dbReference>
<keyword evidence="2" id="KW-1185">Reference proteome</keyword>
<name>A0A6C2YUH6_9BACT</name>
<dbReference type="KEGG" id="tim:GMBLW1_41860"/>
<proteinExistence type="predicted"/>
<evidence type="ECO:0000313" key="1">
    <source>
        <dbReference type="EMBL" id="VIP05007.1"/>
    </source>
</evidence>
<dbReference type="RefSeq" id="WP_162660017.1">
    <property type="nucleotide sequence ID" value="NZ_LR593887.1"/>
</dbReference>
<dbReference type="InParanoid" id="A0A6C2YUH6"/>
<sequence length="374" mass="43283">MLRSLWWHRMFGAGLLGLAMLGVATQLVSADGSDIEELRRNKALFDRLSASRQQQIRKLDADLHELPQPELDSLNTLLDRYAVWLSRLDEADRQRVMSQTGNARLAVIQELREKQWEQGLPAAWRAELAKNPHQRAEKLAAYRRMQQQFNDDWAMVIRNWDDLRQNRMPLPILTEEFRRDLVAHLELLRPQLSANELARLTTAEQRLQAGDWIVGARMIVDLSDRHPLIPGPLTGPKQYSELPKDVQQFLDQKGLTAAREPNFPGVGRWPDYAVAVSELVARKNLRLPTELGPCRPNQFSPPINAWIDRLERVTLKGKTKDRERLQQAEGHWPDYPRVVLQLAKQHQIVFPGWTLPGPLEKWERFRTGKKKKKS</sequence>
<evidence type="ECO:0000313" key="2">
    <source>
        <dbReference type="Proteomes" id="UP000464378"/>
    </source>
</evidence>
<reference evidence="1" key="1">
    <citation type="submission" date="2019-04" db="EMBL/GenBank/DDBJ databases">
        <authorList>
            <consortium name="Science for Life Laboratories"/>
        </authorList>
    </citation>
    <scope>NUCLEOTIDE SEQUENCE</scope>
    <source>
        <strain evidence="1">MBLW1</strain>
    </source>
</reference>
<gene>
    <name evidence="1" type="ORF">GMBLW1_41860</name>
</gene>
<accession>A0A6C2YUH6</accession>
<dbReference type="AlphaFoldDB" id="A0A6C2YUH6"/>